<dbReference type="PANTHER" id="PTHR16026">
    <property type="entry name" value="CARTILAGE ACIDIC PROTEIN 1"/>
    <property type="match status" value="1"/>
</dbReference>
<evidence type="ECO:0000259" key="3">
    <source>
        <dbReference type="Pfam" id="PF07593"/>
    </source>
</evidence>
<dbReference type="Pfam" id="PF07593">
    <property type="entry name" value="UnbV_ASPIC"/>
    <property type="match status" value="2"/>
</dbReference>
<reference evidence="4 5" key="1">
    <citation type="journal article" date="2011" name="J. Bacteriol.">
        <title>Genome sequence of the verrucomicrobium Opitutus terrae PB90-1, an abundant inhabitant of rice paddy soil ecosystems.</title>
        <authorList>
            <person name="van Passel M.W."/>
            <person name="Kant R."/>
            <person name="Palva A."/>
            <person name="Copeland A."/>
            <person name="Lucas S."/>
            <person name="Lapidus A."/>
            <person name="Glavina del Rio T."/>
            <person name="Pitluck S."/>
            <person name="Goltsman E."/>
            <person name="Clum A."/>
            <person name="Sun H."/>
            <person name="Schmutz J."/>
            <person name="Larimer F.W."/>
            <person name="Land M.L."/>
            <person name="Hauser L."/>
            <person name="Kyrpides N."/>
            <person name="Mikhailova N."/>
            <person name="Richardson P.P."/>
            <person name="Janssen P.H."/>
            <person name="de Vos W.M."/>
            <person name="Smidt H."/>
        </authorList>
    </citation>
    <scope>NUCLEOTIDE SEQUENCE [LARGE SCALE GENOMIC DNA]</scope>
    <source>
        <strain evidence="5">DSM 11246 / JCM 15787 / PB90-1</strain>
    </source>
</reference>
<dbReference type="EMBL" id="CP001032">
    <property type="protein sequence ID" value="ACB73780.1"/>
    <property type="molecule type" value="Genomic_DNA"/>
</dbReference>
<evidence type="ECO:0000313" key="4">
    <source>
        <dbReference type="EMBL" id="ACB73780.1"/>
    </source>
</evidence>
<evidence type="ECO:0000313" key="5">
    <source>
        <dbReference type="Proteomes" id="UP000007013"/>
    </source>
</evidence>
<dbReference type="RefSeq" id="WP_012373318.1">
    <property type="nucleotide sequence ID" value="NC_010571.1"/>
</dbReference>
<dbReference type="InterPro" id="IPR011519">
    <property type="entry name" value="UnbV_ASPIC"/>
</dbReference>
<name>B1ZRT7_OPITP</name>
<organism evidence="4 5">
    <name type="scientific">Opitutus terrae (strain DSM 11246 / JCM 15787 / PB90-1)</name>
    <dbReference type="NCBI Taxonomy" id="452637"/>
    <lineage>
        <taxon>Bacteria</taxon>
        <taxon>Pseudomonadati</taxon>
        <taxon>Verrucomicrobiota</taxon>
        <taxon>Opitutia</taxon>
        <taxon>Opitutales</taxon>
        <taxon>Opitutaceae</taxon>
        <taxon>Opitutus</taxon>
    </lineage>
</organism>
<dbReference type="HOGENOM" id="CLU_281416_0_0_0"/>
<dbReference type="PANTHER" id="PTHR16026:SF0">
    <property type="entry name" value="CARTILAGE ACIDIC PROTEIN 1"/>
    <property type="match status" value="1"/>
</dbReference>
<evidence type="ECO:0000256" key="2">
    <source>
        <dbReference type="SAM" id="SignalP"/>
    </source>
</evidence>
<dbReference type="Pfam" id="PF13517">
    <property type="entry name" value="FG-GAP_3"/>
    <property type="match status" value="5"/>
</dbReference>
<feature type="domain" description="ASPIC/UnbV" evidence="3">
    <location>
        <begin position="1152"/>
        <end position="1210"/>
    </location>
</feature>
<gene>
    <name evidence="4" type="ordered locus">Oter_0490</name>
</gene>
<protein>
    <submittedName>
        <fullName evidence="4">ASPIC/UnbV domain protein</fullName>
    </submittedName>
</protein>
<feature type="signal peptide" evidence="2">
    <location>
        <begin position="1"/>
        <end position="19"/>
    </location>
</feature>
<dbReference type="InterPro" id="IPR027039">
    <property type="entry name" value="Crtac1"/>
</dbReference>
<proteinExistence type="predicted"/>
<feature type="domain" description="ASPIC/UnbV" evidence="3">
    <location>
        <begin position="532"/>
        <end position="598"/>
    </location>
</feature>
<dbReference type="STRING" id="452637.Oter_0490"/>
<keyword evidence="1 2" id="KW-0732">Signal</keyword>
<feature type="chain" id="PRO_5002774401" evidence="2">
    <location>
        <begin position="20"/>
        <end position="1225"/>
    </location>
</feature>
<sequence>MLLSAAAAFVGGSFAHAEAAPEITAVPLAPRSQPGGRTLFTTLAPEQTGVVAENRYADPRMWGELYQELTFGAMGTGVAIGDYDNDGRPDLFIVSKADASRLFRNLGDWKFEDVTEKAGLAGGGGVLDEGLAWAKRLVGSDSAGANPWTQGATFADVNNDGRLDLYLCRFAAPNLLYINQGDGTFKEEAAARGLAVTDASGMGAFCDYDRDGWLDVYVQTNMLSATAHPNGQRDYLFHNKGNGTFENVTERAGIRGESSGHSATWWDYDQDGWPDLYVANDYGVPDSLYHNNGDPAAAGFTNRLGDVVPHTPYYAMGADFGDVDNDGLFDFFVADMAGSTHEKDHRGMASSRTLIKDNNENVTATPQYLRNALYLNTGLGRMREAVFLAGFPATDWTWSPRLEDLDNDGRLDLHVTNGMVREYHNVDLLERTMAAENVNESRRIIRASPVLAEANRAYRNLGEVAFENVGVAWGLDHKGVSFGSAFGDLDGDGDLDPVFGNYQSSATVARNDSTTGHRVVIALRGTRSNRFGVGANVRLETDAGVQVRELVLARGYLSSSEPVVHFGLGDAARIRRLMVAWPSGATQVFEDLPVDQRFTITEPGAGVVVGPALAAGREQRARLPAAGERPPYGFSEVSAAAGLAVRSREEPVDERESQPLIPTRFNRRGPALVVADLDGDAQDDVLLGGTTLDPARVMARTTAQRYTLPQPLAAKAGAADDGPVLAFDVDGDGDSDVLLTRAGNNLPAGAAGYQPTLLLNDGQARFAAADPAALPALPISAGAAAAADFDRDGRLDVFIGGRVIPGHYPLAPQSALLANHSTGGEVRFENVTDALAPGLREIGMVSSALWSDVDGDGWIDLLVALEWGGVRFWRNDQGRRFEDRSVEAGFAAAGTGWWTSLAAADFNGDGRLDYAAGNVGLNTQYQASLQQPALIFFGRFADRAEPQLVEAYYEGDRLYPRRVRKELGAQTPTLLRRIPKQDLYARATLDQILGEDRLATAQRFAATELRSGVFLSQPDGRFVFSPLPRLAQIAPLQGMAAGDFDGDGKADLYGVQNSYAPVPLVGHFDGGVSQLLRGDGRGGFTLVPPAESRLLVPGDAKALVTLDLNEDGWPDFLISRNNDTALAFRNPGVVGRKSLRVALRGAAGNPDAIGARVVLELADGSNQTTEIQAGAGYSSQSSAACFFGYPATNPPRRIHIRWPSGRTTEHAVRDVSATLTIEAPR</sequence>
<dbReference type="eggNOG" id="COG4888">
    <property type="taxonomic scope" value="Bacteria"/>
</dbReference>
<dbReference type="KEGG" id="ote:Oter_0490"/>
<dbReference type="InterPro" id="IPR028994">
    <property type="entry name" value="Integrin_alpha_N"/>
</dbReference>
<dbReference type="InterPro" id="IPR013517">
    <property type="entry name" value="FG-GAP"/>
</dbReference>
<dbReference type="Gene3D" id="2.130.10.130">
    <property type="entry name" value="Integrin alpha, N-terminal"/>
    <property type="match status" value="3"/>
</dbReference>
<keyword evidence="5" id="KW-1185">Reference proteome</keyword>
<dbReference type="Proteomes" id="UP000007013">
    <property type="component" value="Chromosome"/>
</dbReference>
<accession>B1ZRT7</accession>
<dbReference type="SUPFAM" id="SSF69318">
    <property type="entry name" value="Integrin alpha N-terminal domain"/>
    <property type="match status" value="2"/>
</dbReference>
<dbReference type="AlphaFoldDB" id="B1ZRT7"/>
<evidence type="ECO:0000256" key="1">
    <source>
        <dbReference type="ARBA" id="ARBA00022729"/>
    </source>
</evidence>